<comment type="function">
    <text evidence="5">Probable disulfide isomerase, which participates in the folding of proteins containing disulfide bonds. May act as a dithiol oxidase. Acts as a regulator of endoplasmic reticulum-mitochondria contact sites via its ability to regulate redox signals.</text>
</comment>
<keyword evidence="4 6" id="KW-0472">Membrane</keyword>
<feature type="domain" description="Thioredoxin" evidence="8">
    <location>
        <begin position="18"/>
        <end position="144"/>
    </location>
</feature>
<evidence type="ECO:0000256" key="4">
    <source>
        <dbReference type="ARBA" id="ARBA00023136"/>
    </source>
</evidence>
<keyword evidence="3 6" id="KW-1133">Transmembrane helix</keyword>
<evidence type="ECO:0000259" key="8">
    <source>
        <dbReference type="PROSITE" id="PS51352"/>
    </source>
</evidence>
<dbReference type="GO" id="GO:0005789">
    <property type="term" value="C:endoplasmic reticulum membrane"/>
    <property type="evidence" value="ECO:0007669"/>
    <property type="project" value="UniProtKB-SubCell"/>
</dbReference>
<keyword evidence="2 6" id="KW-0812">Transmembrane</keyword>
<dbReference type="STRING" id="1754191.A0A1Y1VFW4"/>
<dbReference type="InterPro" id="IPR036249">
    <property type="entry name" value="Thioredoxin-like_sf"/>
</dbReference>
<dbReference type="OrthoDB" id="427280at2759"/>
<evidence type="ECO:0000256" key="6">
    <source>
        <dbReference type="SAM" id="Phobius"/>
    </source>
</evidence>
<dbReference type="PROSITE" id="PS51352">
    <property type="entry name" value="THIOREDOXIN_2"/>
    <property type="match status" value="2"/>
</dbReference>
<comment type="caution">
    <text evidence="9">The sequence shown here is derived from an EMBL/GenBank/DDBJ whole genome shotgun (WGS) entry which is preliminary data.</text>
</comment>
<dbReference type="Proteomes" id="UP000193719">
    <property type="component" value="Unassembled WGS sequence"/>
</dbReference>
<sequence>MGKFYKTWSIVLAFVCLISGITALTDEEYEEANKKLFFLNSENFKTSISNGIWIVFFGATWCPHCRHLTPDWAKFQAEAEEKELESKYDFHIAKVECTESEDICREQGLRGYPTIYLFNNGERKDEANERSPEYLMSFAQKNIDLYYKDNLKYGYKRLSEEKLTADLSEKVPLEIGEKNNKINPEGQIVHLTDETFQDAIDKSTWFIMFHAPWCGHCRRFAPTWEEFAAKMKNKMNIGKVDCTVYTDICNKYGVTGYPTLKIIDQHEVNDFKGIRRMEDLEKFVEGYISSGLQVAKAETIRETMKNEEVVFFLYYDYSNPNVDEIKLFISVINELNIMSAKIYLTPDEELMTSFNIDSGTTGIVVSRDFGRGFYKYEGGFNSEELKPWITKYMYPFVIEITPLNSEQYLNSENYVVLAIFPTSDTKSVIYDNVRIASRAWAAQHEVDPTLRQSEKYIHADFVWLDGSKFPKYIQSSFGISVAELPRVFILNPSAGKYYDKGVSGKYLHDENISVSLSAAMNQQLKANNMKGGYFDVIKENTSIQIVLIIVVVLFAVLMYLVCFNNKKKEVEYYLPIKMDNKQA</sequence>
<reference evidence="9 10" key="2">
    <citation type="submission" date="2016-08" db="EMBL/GenBank/DDBJ databases">
        <title>Pervasive Adenine N6-methylation of Active Genes in Fungi.</title>
        <authorList>
            <consortium name="DOE Joint Genome Institute"/>
            <person name="Mondo S.J."/>
            <person name="Dannebaum R.O."/>
            <person name="Kuo R.C."/>
            <person name="Labutti K."/>
            <person name="Haridas S."/>
            <person name="Kuo A."/>
            <person name="Salamov A."/>
            <person name="Ahrendt S.R."/>
            <person name="Lipzen A."/>
            <person name="Sullivan W."/>
            <person name="Andreopoulos W.B."/>
            <person name="Clum A."/>
            <person name="Lindquist E."/>
            <person name="Daum C."/>
            <person name="Ramamoorthy G.K."/>
            <person name="Gryganskyi A."/>
            <person name="Culley D."/>
            <person name="Magnuson J.K."/>
            <person name="James T.Y."/>
            <person name="O'Malley M.A."/>
            <person name="Stajich J.E."/>
            <person name="Spatafora J.W."/>
            <person name="Visel A."/>
            <person name="Grigoriev I.V."/>
        </authorList>
    </citation>
    <scope>NUCLEOTIDE SEQUENCE [LARGE SCALE GENOMIC DNA]</scope>
    <source>
        <strain evidence="10">finn</strain>
    </source>
</reference>
<evidence type="ECO:0000313" key="10">
    <source>
        <dbReference type="Proteomes" id="UP000193719"/>
    </source>
</evidence>
<evidence type="ECO:0000313" key="9">
    <source>
        <dbReference type="EMBL" id="ORX55239.1"/>
    </source>
</evidence>
<feature type="domain" description="Thioredoxin" evidence="8">
    <location>
        <begin position="165"/>
        <end position="289"/>
    </location>
</feature>
<dbReference type="CDD" id="cd02961">
    <property type="entry name" value="PDI_a_family"/>
    <property type="match status" value="1"/>
</dbReference>
<dbReference type="InterPro" id="IPR017937">
    <property type="entry name" value="Thioredoxin_CS"/>
</dbReference>
<dbReference type="AlphaFoldDB" id="A0A1Y1VFW4"/>
<evidence type="ECO:0000256" key="7">
    <source>
        <dbReference type="SAM" id="SignalP"/>
    </source>
</evidence>
<dbReference type="EMBL" id="MCFH01000009">
    <property type="protein sequence ID" value="ORX55239.1"/>
    <property type="molecule type" value="Genomic_DNA"/>
</dbReference>
<evidence type="ECO:0000256" key="5">
    <source>
        <dbReference type="ARBA" id="ARBA00045246"/>
    </source>
</evidence>
<gene>
    <name evidence="9" type="ORF">BCR36DRAFT_581283</name>
</gene>
<dbReference type="Pfam" id="PF13848">
    <property type="entry name" value="Thioredoxin_6"/>
    <property type="match status" value="1"/>
</dbReference>
<dbReference type="PROSITE" id="PS00194">
    <property type="entry name" value="THIOREDOXIN_1"/>
    <property type="match status" value="1"/>
</dbReference>
<accession>A0A1Y1VFW4</accession>
<dbReference type="Gene3D" id="3.40.30.10">
    <property type="entry name" value="Glutaredoxin"/>
    <property type="match status" value="4"/>
</dbReference>
<comment type="subcellular location">
    <subcellularLocation>
        <location evidence="1">Endoplasmic reticulum membrane</location>
        <topology evidence="1">Single-pass membrane protein</topology>
    </subcellularLocation>
</comment>
<dbReference type="Pfam" id="PF00085">
    <property type="entry name" value="Thioredoxin"/>
    <property type="match status" value="2"/>
</dbReference>
<dbReference type="PANTHER" id="PTHR46426">
    <property type="entry name" value="PROTEIN DISULFIDE-ISOMERASE TMX3"/>
    <property type="match status" value="1"/>
</dbReference>
<proteinExistence type="predicted"/>
<dbReference type="InterPro" id="IPR052250">
    <property type="entry name" value="PDI_TMX3"/>
</dbReference>
<dbReference type="PANTHER" id="PTHR46426:SF1">
    <property type="entry name" value="PROTEIN DISULFIDE-ISOMERASE TMX3"/>
    <property type="match status" value="1"/>
</dbReference>
<evidence type="ECO:0000256" key="3">
    <source>
        <dbReference type="ARBA" id="ARBA00022989"/>
    </source>
</evidence>
<keyword evidence="7" id="KW-0732">Signal</keyword>
<protein>
    <recommendedName>
        <fullName evidence="8">Thioredoxin domain-containing protein</fullName>
    </recommendedName>
</protein>
<dbReference type="InterPro" id="IPR013766">
    <property type="entry name" value="Thioredoxin_domain"/>
</dbReference>
<evidence type="ECO:0000256" key="2">
    <source>
        <dbReference type="ARBA" id="ARBA00022692"/>
    </source>
</evidence>
<organism evidence="9 10">
    <name type="scientific">Piromyces finnis</name>
    <dbReference type="NCBI Taxonomy" id="1754191"/>
    <lineage>
        <taxon>Eukaryota</taxon>
        <taxon>Fungi</taxon>
        <taxon>Fungi incertae sedis</taxon>
        <taxon>Chytridiomycota</taxon>
        <taxon>Chytridiomycota incertae sedis</taxon>
        <taxon>Neocallimastigomycetes</taxon>
        <taxon>Neocallimastigales</taxon>
        <taxon>Neocallimastigaceae</taxon>
        <taxon>Piromyces</taxon>
    </lineage>
</organism>
<reference evidence="9 10" key="1">
    <citation type="submission" date="2016-08" db="EMBL/GenBank/DDBJ databases">
        <title>Genomes of anaerobic fungi encode conserved fungal cellulosomes for biomass hydrolysis.</title>
        <authorList>
            <consortium name="DOE Joint Genome Institute"/>
            <person name="Haitjema C.H."/>
            <person name="Gilmore S.P."/>
            <person name="Henske J.K."/>
            <person name="Solomon K.V."/>
            <person name="De Groot R."/>
            <person name="Kuo A."/>
            <person name="Mondo S.J."/>
            <person name="Salamov A.A."/>
            <person name="Labutti K."/>
            <person name="Zhao Z."/>
            <person name="Chiniquy J."/>
            <person name="Barry K."/>
            <person name="Brewer H.M."/>
            <person name="Purvine S.O."/>
            <person name="Wright A.T."/>
            <person name="Boxma B."/>
            <person name="Van Alen T."/>
            <person name="Hackstein J.H."/>
            <person name="Baker S.E."/>
            <person name="Grigoriev I.V."/>
            <person name="O'Malley M.A."/>
        </authorList>
    </citation>
    <scope>NUCLEOTIDE SEQUENCE [LARGE SCALE GENOMIC DNA]</scope>
    <source>
        <strain evidence="10">finn</strain>
    </source>
</reference>
<dbReference type="SUPFAM" id="SSF52833">
    <property type="entry name" value="Thioredoxin-like"/>
    <property type="match status" value="3"/>
</dbReference>
<keyword evidence="10" id="KW-1185">Reference proteome</keyword>
<feature type="chain" id="PRO_5013095920" description="Thioredoxin domain-containing protein" evidence="7">
    <location>
        <begin position="24"/>
        <end position="583"/>
    </location>
</feature>
<feature type="signal peptide" evidence="7">
    <location>
        <begin position="1"/>
        <end position="23"/>
    </location>
</feature>
<evidence type="ECO:0000256" key="1">
    <source>
        <dbReference type="ARBA" id="ARBA00004389"/>
    </source>
</evidence>
<name>A0A1Y1VFW4_9FUNG</name>
<feature type="transmembrane region" description="Helical" evidence="6">
    <location>
        <begin position="543"/>
        <end position="563"/>
    </location>
</feature>